<reference evidence="1 3" key="1">
    <citation type="submission" date="2015-12" db="EMBL/GenBank/DDBJ databases">
        <authorList>
            <person name="Andreevskaya M."/>
        </authorList>
    </citation>
    <scope>NUCLEOTIDE SEQUENCE [LARGE SCALE GENOMIC DNA]</scope>
    <source>
        <strain evidence="1 3">C122c</strain>
    </source>
</reference>
<evidence type="ECO:0000313" key="3">
    <source>
        <dbReference type="Proteomes" id="UP000199271"/>
    </source>
</evidence>
<accession>A0A9Q3XTC1</accession>
<protein>
    <submittedName>
        <fullName evidence="2">Uncharacterized protein</fullName>
    </submittedName>
</protein>
<evidence type="ECO:0000313" key="4">
    <source>
        <dbReference type="Proteomes" id="UP000752647"/>
    </source>
</evidence>
<dbReference type="Proteomes" id="UP000752647">
    <property type="component" value="Unassembled WGS sequence"/>
</dbReference>
<dbReference type="GeneID" id="34300595"/>
<dbReference type="RefSeq" id="WP_013231608.1">
    <property type="nucleotide sequence ID" value="NZ_BPKT01000001.1"/>
</dbReference>
<keyword evidence="3" id="KW-1185">Reference proteome</keyword>
<name>A0A9Q3XTC1_9LACO</name>
<comment type="caution">
    <text evidence="2">The sequence shown here is derived from an EMBL/GenBank/DDBJ whole genome shotgun (WGS) entry which is preliminary data.</text>
</comment>
<dbReference type="Proteomes" id="UP000199271">
    <property type="component" value="Unassembled WGS sequence"/>
</dbReference>
<dbReference type="OMA" id="GYATTVQ"/>
<dbReference type="EMBL" id="JAHBFI010000018">
    <property type="protein sequence ID" value="MBZ5962953.1"/>
    <property type="molecule type" value="Genomic_DNA"/>
</dbReference>
<gene>
    <name evidence="1" type="ORF">C122C_0708</name>
    <name evidence="2" type="ORF">KIJ12_07355</name>
</gene>
<evidence type="ECO:0000313" key="2">
    <source>
        <dbReference type="EMBL" id="MBZ5962953.1"/>
    </source>
</evidence>
<organism evidence="2 4">
    <name type="scientific">Leuconostoc gasicomitatum</name>
    <dbReference type="NCBI Taxonomy" id="115778"/>
    <lineage>
        <taxon>Bacteria</taxon>
        <taxon>Bacillati</taxon>
        <taxon>Bacillota</taxon>
        <taxon>Bacilli</taxon>
        <taxon>Lactobacillales</taxon>
        <taxon>Lactobacillaceae</taxon>
        <taxon>Leuconostoc</taxon>
        <taxon>Leuconostoc gelidum group</taxon>
    </lineage>
</organism>
<proteinExistence type="predicted"/>
<sequence>MTTIDEIILEIEQLFTKKPNTIYEVKLVDQIYSGQINIYFQYYKIGYATTVQQIARLDGEIYREKLPEIAQKIRHVTGLTVIL</sequence>
<reference evidence="2" key="2">
    <citation type="submission" date="2021-05" db="EMBL/GenBank/DDBJ databases">
        <title>Pangenome of Leuconostoc gelidum warrants species status for Leuconostoc gelidum subsp. gasicomitatum.</title>
        <authorList>
            <person name="Johansson P."/>
            <person name="Sade E."/>
            <person name="Hultman J."/>
            <person name="Auvinen P."/>
            <person name="Bjorkroth J."/>
        </authorList>
    </citation>
    <scope>NUCLEOTIDE SEQUENCE</scope>
    <source>
        <strain evidence="2">A.21.4</strain>
    </source>
</reference>
<dbReference type="EMBL" id="FBSY01000013">
    <property type="protein sequence ID" value="CUW13732.1"/>
    <property type="molecule type" value="Genomic_DNA"/>
</dbReference>
<dbReference type="AlphaFoldDB" id="A0A9Q3XTC1"/>
<evidence type="ECO:0000313" key="1">
    <source>
        <dbReference type="EMBL" id="CUW13732.1"/>
    </source>
</evidence>